<accession>A0A1X0VCU3</accession>
<evidence type="ECO:0000313" key="1">
    <source>
        <dbReference type="EMBL" id="ORI97464.1"/>
    </source>
</evidence>
<dbReference type="Proteomes" id="UP000192288">
    <property type="component" value="Unassembled WGS sequence"/>
</dbReference>
<gene>
    <name evidence="1" type="ORF">BMR96_06935</name>
</gene>
<dbReference type="AlphaFoldDB" id="A0A1X0VCU3"/>
<reference evidence="1 2" key="1">
    <citation type="journal article" date="2017" name="Front. Microbiol.">
        <title>Genomic Characterization of Dairy Associated Leuconostoc Species and Diversity of Leuconostocs in Undefined Mixed Mesophilic Starter Cultures.</title>
        <authorList>
            <person name="Frantzen C.A."/>
            <person name="Kot W."/>
            <person name="Pedersen T.B."/>
            <person name="Ardo Y.M."/>
            <person name="Broadbent J.R."/>
            <person name="Neve H."/>
            <person name="Hansen L.H."/>
            <person name="Dal Bello F."/>
            <person name="Ostlie H.M."/>
            <person name="Kleppen H.P."/>
            <person name="Vogensen F.K."/>
            <person name="Holo H."/>
        </authorList>
    </citation>
    <scope>NUCLEOTIDE SEQUENCE [LARGE SCALE GENOMIC DNA]</scope>
    <source>
        <strain evidence="1 2">LMGCF08</strain>
    </source>
</reference>
<sequence length="162" mass="17708">MQITGERALANIADATFYNKSITVEDGQTVPIDELMSELAQHVADENFMQITLNINGGIEAAGTTLSVETNVINLPLRYQNQLRKMILPDSEALGVNLYMIAENPFVSQSKLKIALVSSVSTYEDDTDSAQAKIASWFDEQLAHIVSEQASAETEAQADVEI</sequence>
<protein>
    <submittedName>
        <fullName evidence="1">Uncharacterized protein</fullName>
    </submittedName>
</protein>
<comment type="caution">
    <text evidence="1">The sequence shown here is derived from an EMBL/GenBank/DDBJ whole genome shotgun (WGS) entry which is preliminary data.</text>
</comment>
<dbReference type="EMBL" id="MPLS01000024">
    <property type="protein sequence ID" value="ORI97464.1"/>
    <property type="molecule type" value="Genomic_DNA"/>
</dbReference>
<organism evidence="1 2">
    <name type="scientific">Leuconostoc pseudomesenteroides</name>
    <dbReference type="NCBI Taxonomy" id="33968"/>
    <lineage>
        <taxon>Bacteria</taxon>
        <taxon>Bacillati</taxon>
        <taxon>Bacillota</taxon>
        <taxon>Bacilli</taxon>
        <taxon>Lactobacillales</taxon>
        <taxon>Lactobacillaceae</taxon>
        <taxon>Leuconostoc</taxon>
    </lineage>
</organism>
<proteinExistence type="predicted"/>
<dbReference type="STRING" id="33968.BMS77_08495"/>
<evidence type="ECO:0000313" key="2">
    <source>
        <dbReference type="Proteomes" id="UP000192288"/>
    </source>
</evidence>
<name>A0A1X0VCU3_LEUPS</name>
<dbReference type="RefSeq" id="WP_036068019.1">
    <property type="nucleotide sequence ID" value="NZ_MPLS01000024.1"/>
</dbReference>